<dbReference type="AlphaFoldDB" id="A0A6B2M3L8"/>
<name>A0A6B2M3L8_9BACT</name>
<dbReference type="EMBL" id="JAAGNX010000002">
    <property type="protein sequence ID" value="NDV62270.1"/>
    <property type="molecule type" value="Genomic_DNA"/>
</dbReference>
<evidence type="ECO:0000313" key="3">
    <source>
        <dbReference type="Proteomes" id="UP000478417"/>
    </source>
</evidence>
<gene>
    <name evidence="2" type="ORF">G0Q06_07410</name>
</gene>
<accession>A0A6B2M3L8</accession>
<sequence>MNTKIPLTVLSCALGAVFAQADWTVVSTFDDASALDLVTDVANIEGSEARSEIIDGKWALFPGLLFETNSNLYGMLDLGTDLRAASIGVGGAVTFYVEVTQPIVSDGAGGTRKSIVDVTWGLSNEQPDNVLTTRYDSYNAMQRILITTDNFEGRNGGSYVTIEAFQADVSYKIWFVVDFNLNFYETYIQGGQWTERTKLDAGDMSGIWFFRFNPGETSVVNHMLVALSRGNSVQGEKSLDPVYFDNVAVDVTGENLTAPDFGGGSGNTWAGYAVSPEGWVNTGAWLGLIYVNEAPFVYSADLETYIYLPEDLVGDAGAWSYIYK</sequence>
<proteinExistence type="predicted"/>
<feature type="signal peptide" evidence="1">
    <location>
        <begin position="1"/>
        <end position="21"/>
    </location>
</feature>
<keyword evidence="3" id="KW-1185">Reference proteome</keyword>
<dbReference type="RefSeq" id="WP_163964019.1">
    <property type="nucleotide sequence ID" value="NZ_JAAGNX010000002.1"/>
</dbReference>
<dbReference type="Proteomes" id="UP000478417">
    <property type="component" value="Unassembled WGS sequence"/>
</dbReference>
<evidence type="ECO:0000313" key="2">
    <source>
        <dbReference type="EMBL" id="NDV62270.1"/>
    </source>
</evidence>
<keyword evidence="1" id="KW-0732">Signal</keyword>
<feature type="chain" id="PRO_5025384520" evidence="1">
    <location>
        <begin position="22"/>
        <end position="324"/>
    </location>
</feature>
<evidence type="ECO:0000256" key="1">
    <source>
        <dbReference type="SAM" id="SignalP"/>
    </source>
</evidence>
<protein>
    <submittedName>
        <fullName evidence="2">Uncharacterized protein</fullName>
    </submittedName>
</protein>
<reference evidence="2 3" key="1">
    <citation type="submission" date="2020-02" db="EMBL/GenBank/DDBJ databases">
        <title>Albibacoteraceae fam. nov., the first described family within the subdivision 4 Verrucomicrobia.</title>
        <authorList>
            <person name="Xi F."/>
        </authorList>
    </citation>
    <scope>NUCLEOTIDE SEQUENCE [LARGE SCALE GENOMIC DNA]</scope>
    <source>
        <strain evidence="2 3">CK1056</strain>
    </source>
</reference>
<organism evidence="2 3">
    <name type="scientific">Oceanipulchritudo coccoides</name>
    <dbReference type="NCBI Taxonomy" id="2706888"/>
    <lineage>
        <taxon>Bacteria</taxon>
        <taxon>Pseudomonadati</taxon>
        <taxon>Verrucomicrobiota</taxon>
        <taxon>Opitutia</taxon>
        <taxon>Puniceicoccales</taxon>
        <taxon>Oceanipulchritudinaceae</taxon>
        <taxon>Oceanipulchritudo</taxon>
    </lineage>
</organism>
<comment type="caution">
    <text evidence="2">The sequence shown here is derived from an EMBL/GenBank/DDBJ whole genome shotgun (WGS) entry which is preliminary data.</text>
</comment>